<protein>
    <submittedName>
        <fullName evidence="1">Uncharacterized protein</fullName>
    </submittedName>
</protein>
<dbReference type="PANTHER" id="PTHR34831:SF1">
    <property type="entry name" value="MIGRATION AND INVASION-INHIBITORY PROTEIN"/>
    <property type="match status" value="1"/>
</dbReference>
<dbReference type="Pfam" id="PF15734">
    <property type="entry name" value="MIIP"/>
    <property type="match status" value="1"/>
</dbReference>
<dbReference type="OrthoDB" id="10002384at2759"/>
<organism evidence="1">
    <name type="scientific">Oikopleura dioica</name>
    <name type="common">Tunicate</name>
    <dbReference type="NCBI Taxonomy" id="34765"/>
    <lineage>
        <taxon>Eukaryota</taxon>
        <taxon>Metazoa</taxon>
        <taxon>Chordata</taxon>
        <taxon>Tunicata</taxon>
        <taxon>Appendicularia</taxon>
        <taxon>Copelata</taxon>
        <taxon>Oikopleuridae</taxon>
        <taxon>Oikopleura</taxon>
    </lineage>
</organism>
<keyword evidence="2" id="KW-1185">Reference proteome</keyword>
<reference evidence="1" key="1">
    <citation type="journal article" date="2010" name="Science">
        <title>Plasticity of animal genome architecture unmasked by rapid evolution of a pelagic tunicate.</title>
        <authorList>
            <person name="Denoeud F."/>
            <person name="Henriet S."/>
            <person name="Mungpakdee S."/>
            <person name="Aury J.M."/>
            <person name="Da Silva C."/>
            <person name="Brinkmann H."/>
            <person name="Mikhaleva J."/>
            <person name="Olsen L.C."/>
            <person name="Jubin C."/>
            <person name="Canestro C."/>
            <person name="Bouquet J.M."/>
            <person name="Danks G."/>
            <person name="Poulain J."/>
            <person name="Campsteijn C."/>
            <person name="Adamski M."/>
            <person name="Cross I."/>
            <person name="Yadetie F."/>
            <person name="Muffato M."/>
            <person name="Louis A."/>
            <person name="Butcher S."/>
            <person name="Tsagkogeorga G."/>
            <person name="Konrad A."/>
            <person name="Singh S."/>
            <person name="Jensen M.F."/>
            <person name="Cong E.H."/>
            <person name="Eikeseth-Otteraa H."/>
            <person name="Noel B."/>
            <person name="Anthouard V."/>
            <person name="Porcel B.M."/>
            <person name="Kachouri-Lafond R."/>
            <person name="Nishino A."/>
            <person name="Ugolini M."/>
            <person name="Chourrout P."/>
            <person name="Nishida H."/>
            <person name="Aasland R."/>
            <person name="Huzurbazar S."/>
            <person name="Westhof E."/>
            <person name="Delsuc F."/>
            <person name="Lehrach H."/>
            <person name="Reinhardt R."/>
            <person name="Weissenbach J."/>
            <person name="Roy S.W."/>
            <person name="Artiguenave F."/>
            <person name="Postlethwait J.H."/>
            <person name="Manak J.R."/>
            <person name="Thompson E.M."/>
            <person name="Jaillon O."/>
            <person name="Du Pasquier L."/>
            <person name="Boudinot P."/>
            <person name="Liberles D.A."/>
            <person name="Volff J.N."/>
            <person name="Philippe H."/>
            <person name="Lenhard B."/>
            <person name="Roest Crollius H."/>
            <person name="Wincker P."/>
            <person name="Chourrout D."/>
        </authorList>
    </citation>
    <scope>NUCLEOTIDE SEQUENCE [LARGE SCALE GENOMIC DNA]</scope>
</reference>
<name>E4XF91_OIKDI</name>
<dbReference type="InParanoid" id="E4XF91"/>
<evidence type="ECO:0000313" key="2">
    <source>
        <dbReference type="Proteomes" id="UP000001307"/>
    </source>
</evidence>
<dbReference type="Proteomes" id="UP000001307">
    <property type="component" value="Unassembled WGS sequence"/>
</dbReference>
<dbReference type="GO" id="GO:0030336">
    <property type="term" value="P:negative regulation of cell migration"/>
    <property type="evidence" value="ECO:0007669"/>
    <property type="project" value="InterPro"/>
</dbReference>
<proteinExistence type="predicted"/>
<dbReference type="GO" id="GO:0010972">
    <property type="term" value="P:negative regulation of G2/M transition of mitotic cell cycle"/>
    <property type="evidence" value="ECO:0007669"/>
    <property type="project" value="InterPro"/>
</dbReference>
<dbReference type="InterPro" id="IPR031466">
    <property type="entry name" value="MIIP"/>
</dbReference>
<sequence length="286" mass="32988">MSRDRAKFTATLHAEHQKVQLGLIGDASVSEELKKKNHLSTLKFDSFESVNLDRIPSPREPLLERNWIEQHLEYTRRYNLTDDAVASAADFRRQNKEECLAKGDGNDIENYLLIAESDESFKSEDLFVEEKKVEEKYRPNSPNPYDLKDDRIKDYTVNHRLFPVPLFPENTNEKSNSASGKELSSTNYVRISVPSRALLPEYQRELQNTPVSTEDSLCLWEHCVKGHRQVGQRTKASSSKNKLDLRSHLNPADAVDVYKIKSGQSFKFNTREDPFDISKLNLAERR</sequence>
<dbReference type="AlphaFoldDB" id="E4XF91"/>
<evidence type="ECO:0000313" key="1">
    <source>
        <dbReference type="EMBL" id="CBY24279.1"/>
    </source>
</evidence>
<accession>E4XF91</accession>
<dbReference type="PANTHER" id="PTHR34831">
    <property type="entry name" value="MIGRATION AND INVASION-INHIBITORY PROTEIN"/>
    <property type="match status" value="1"/>
</dbReference>
<gene>
    <name evidence="1" type="ORF">GSOID_T00009632001</name>
</gene>
<dbReference type="EMBL" id="FN653044">
    <property type="protein sequence ID" value="CBY24279.1"/>
    <property type="molecule type" value="Genomic_DNA"/>
</dbReference>